<organism evidence="9 10">
    <name type="scientific">Pendulispora albinea</name>
    <dbReference type="NCBI Taxonomy" id="2741071"/>
    <lineage>
        <taxon>Bacteria</taxon>
        <taxon>Pseudomonadati</taxon>
        <taxon>Myxococcota</taxon>
        <taxon>Myxococcia</taxon>
        <taxon>Myxococcales</taxon>
        <taxon>Sorangiineae</taxon>
        <taxon>Pendulisporaceae</taxon>
        <taxon>Pendulispora</taxon>
    </lineage>
</organism>
<evidence type="ECO:0000256" key="5">
    <source>
        <dbReference type="ARBA" id="ARBA00022989"/>
    </source>
</evidence>
<keyword evidence="10" id="KW-1185">Reference proteome</keyword>
<feature type="transmembrane region" description="Helical" evidence="8">
    <location>
        <begin position="34"/>
        <end position="53"/>
    </location>
</feature>
<evidence type="ECO:0000256" key="8">
    <source>
        <dbReference type="SAM" id="Phobius"/>
    </source>
</evidence>
<dbReference type="Proteomes" id="UP001370348">
    <property type="component" value="Chromosome"/>
</dbReference>
<evidence type="ECO:0000313" key="10">
    <source>
        <dbReference type="Proteomes" id="UP001370348"/>
    </source>
</evidence>
<evidence type="ECO:0000313" key="9">
    <source>
        <dbReference type="EMBL" id="WXB14385.1"/>
    </source>
</evidence>
<feature type="transmembrane region" description="Helical" evidence="8">
    <location>
        <begin position="65"/>
        <end position="83"/>
    </location>
</feature>
<evidence type="ECO:0008006" key="11">
    <source>
        <dbReference type="Google" id="ProtNLM"/>
    </source>
</evidence>
<protein>
    <recommendedName>
        <fullName evidence="11">DUF2029 domain-containing protein</fullName>
    </recommendedName>
</protein>
<reference evidence="9 10" key="1">
    <citation type="submission" date="2021-12" db="EMBL/GenBank/DDBJ databases">
        <title>Discovery of the Pendulisporaceae a myxobacterial family with distinct sporulation behavior and unique specialized metabolism.</title>
        <authorList>
            <person name="Garcia R."/>
            <person name="Popoff A."/>
            <person name="Bader C.D."/>
            <person name="Loehr J."/>
            <person name="Walesch S."/>
            <person name="Walt C."/>
            <person name="Boldt J."/>
            <person name="Bunk B."/>
            <person name="Haeckl F.J.F.P.J."/>
            <person name="Gunesch A.P."/>
            <person name="Birkelbach J."/>
            <person name="Nuebel U."/>
            <person name="Pietschmann T."/>
            <person name="Bach T."/>
            <person name="Mueller R."/>
        </authorList>
    </citation>
    <scope>NUCLEOTIDE SEQUENCE [LARGE SCALE GENOMIC DNA]</scope>
    <source>
        <strain evidence="9 10">MSr11954</strain>
    </source>
</reference>
<dbReference type="Pfam" id="PF09594">
    <property type="entry name" value="GT87"/>
    <property type="match status" value="1"/>
</dbReference>
<keyword evidence="4 8" id="KW-0812">Transmembrane</keyword>
<comment type="similarity">
    <text evidence="7">Belongs to the glycosyltransferase 87 family.</text>
</comment>
<proteinExistence type="inferred from homology"/>
<keyword evidence="2" id="KW-1003">Cell membrane</keyword>
<keyword evidence="6 8" id="KW-0472">Membrane</keyword>
<feature type="transmembrane region" description="Helical" evidence="8">
    <location>
        <begin position="401"/>
        <end position="417"/>
    </location>
</feature>
<evidence type="ECO:0000256" key="1">
    <source>
        <dbReference type="ARBA" id="ARBA00004651"/>
    </source>
</evidence>
<sequence length="451" mass="49058">MKRETGWLLVVAWLIGLVMLLTAGIYDGPLAEPALALVLLCAGVLGVYFVRLLRRAPSAATPARVPLVAALVGLVVFAVAIFADRRLLIDTDAVPRIIHGIELAQLALLASYVPAILWKRSEPRAWVEGRFALFTIFFVVGGASVLALSPHPHIDVFTFHTEGARALLHGENPYLLEMRETGPTKLTLGFVYPPTPAYLSLIALVLGGDVRWAQLTAILATGLAMRFLARGGWSARDDRAGSALLEDAPSLMLWLTPKAFFFIEQGWNDVFPVSFVALSLLAHARGRKRLSALLLGVALSSKQTMVLLVPLALLLGFQLVEWGIFLGTAAILIVPLALWNYPAFHHMVVLLQGQLPPRPDGLTPMNWLYRHFGIVPRGGTGILLAVVTSAMAAWRAPRSRRAFALSAATVFFGFYVFNKWTFLNYYFFLTGLAALAAAVTAGERSESAPQG</sequence>
<feature type="transmembrane region" description="Helical" evidence="8">
    <location>
        <begin position="290"/>
        <end position="315"/>
    </location>
</feature>
<evidence type="ECO:0000256" key="4">
    <source>
        <dbReference type="ARBA" id="ARBA00022692"/>
    </source>
</evidence>
<feature type="transmembrane region" description="Helical" evidence="8">
    <location>
        <begin position="7"/>
        <end position="28"/>
    </location>
</feature>
<feature type="transmembrane region" description="Helical" evidence="8">
    <location>
        <begin position="374"/>
        <end position="394"/>
    </location>
</feature>
<keyword evidence="3" id="KW-0808">Transferase</keyword>
<evidence type="ECO:0000256" key="2">
    <source>
        <dbReference type="ARBA" id="ARBA00022475"/>
    </source>
</evidence>
<evidence type="ECO:0000256" key="3">
    <source>
        <dbReference type="ARBA" id="ARBA00022679"/>
    </source>
</evidence>
<feature type="transmembrane region" description="Helical" evidence="8">
    <location>
        <begin position="322"/>
        <end position="341"/>
    </location>
</feature>
<dbReference type="RefSeq" id="WP_394824005.1">
    <property type="nucleotide sequence ID" value="NZ_CP089984.1"/>
</dbReference>
<feature type="transmembrane region" description="Helical" evidence="8">
    <location>
        <begin position="423"/>
        <end position="442"/>
    </location>
</feature>
<keyword evidence="5 8" id="KW-1133">Transmembrane helix</keyword>
<accession>A0ABZ2LZ49</accession>
<name>A0ABZ2LZ49_9BACT</name>
<gene>
    <name evidence="9" type="ORF">LZC94_41985</name>
</gene>
<dbReference type="EMBL" id="CP089984">
    <property type="protein sequence ID" value="WXB14385.1"/>
    <property type="molecule type" value="Genomic_DNA"/>
</dbReference>
<comment type="subcellular location">
    <subcellularLocation>
        <location evidence="1">Cell membrane</location>
        <topology evidence="1">Multi-pass membrane protein</topology>
    </subcellularLocation>
</comment>
<evidence type="ECO:0000256" key="7">
    <source>
        <dbReference type="ARBA" id="ARBA00024033"/>
    </source>
</evidence>
<evidence type="ECO:0000256" key="6">
    <source>
        <dbReference type="ARBA" id="ARBA00023136"/>
    </source>
</evidence>
<feature type="transmembrane region" description="Helical" evidence="8">
    <location>
        <begin position="103"/>
        <end position="119"/>
    </location>
</feature>
<feature type="transmembrane region" description="Helical" evidence="8">
    <location>
        <begin position="131"/>
        <end position="149"/>
    </location>
</feature>
<dbReference type="InterPro" id="IPR018584">
    <property type="entry name" value="GT87"/>
</dbReference>